<feature type="region of interest" description="Disordered" evidence="4">
    <location>
        <begin position="675"/>
        <end position="703"/>
    </location>
</feature>
<feature type="domain" description="6-phosphofructo-2-kinase" evidence="5">
    <location>
        <begin position="10"/>
        <end position="225"/>
    </location>
</feature>
<dbReference type="GO" id="GO:0003873">
    <property type="term" value="F:6-phosphofructo-2-kinase activity"/>
    <property type="evidence" value="ECO:0007669"/>
    <property type="project" value="InterPro"/>
</dbReference>
<evidence type="ECO:0000259" key="5">
    <source>
        <dbReference type="Pfam" id="PF01591"/>
    </source>
</evidence>
<dbReference type="SUPFAM" id="SSF52540">
    <property type="entry name" value="P-loop containing nucleoside triphosphate hydrolases"/>
    <property type="match status" value="1"/>
</dbReference>
<feature type="region of interest" description="Disordered" evidence="4">
    <location>
        <begin position="1285"/>
        <end position="1319"/>
    </location>
</feature>
<feature type="coiled-coil region" evidence="3">
    <location>
        <begin position="1021"/>
        <end position="1048"/>
    </location>
</feature>
<dbReference type="Proteomes" id="UP000717515">
    <property type="component" value="Unassembled WGS sequence"/>
</dbReference>
<sequence>MFPGQLYKTESGRLFHAGAVAIILVGLPARGKTAISRSLYRYLRWLGLQTRVFSVGNYRRQLVGIEVTNDFFSPANKATAGLRAQIADACLDDMVQWFTGGGQVGILDGSNTTEERRQQLVERFKACNVHPMFIETICDNPAIIDANIRSVKVSSPDYVGWDRADAVEDFKRRIDNHVPFYTTISDLSLSFVKVINAGEKIIVNNAQGFLQSKIVYYLTNLHISPRTIYFARNGVSLNENSYRADAPLAPAGHRYAENLKNFLLTLRESSAQSSPVSTSAQEAPRQLTVWTSSRKRSFQTAAHFLDHEEIIVRQRSVLAERNPGVCDLMTAQEIQEKYPDECQRAKTDPYRHRFPRAESYYDLANRLEKVILELERERNDVLIVAHESVIRCLYGYLNGLPESEIPSLEIPEGVLLELTPTAYTTEERRHRIPDMVASVNWQQQAANLMNLATNIPASPVFMDHFLPDAKKPMRHDSSTTLSSSTSSPSSSMHALSSATSPTSSGIEKEATEEVQQGPELTLCLRQRSVSGQPVEPHPRSHKQPQHHQYLLQPDPEYLSEIKSSSRTYSELDQAHHHLKPDSLDHALPRRKMSGTNLFKMARQASDNAFRTVKLNRKASENHLNAARKAEQTETSGVYEQNPKVYLYQQQQHQRQQKNRPHSDDTVAEDWECNNRLLHSPSNQPMDYLEPPPAELLKPGDLRRNVSLPDMNNVFVKDSYEPTAGRATSPGSLLLPGQAPNRNRSRQRVQPHHFNATPSSQELNSSDPASPSDITPPTPDDVRPPTPQRSPSRALRKQKSSNGQDQQQQQLRGRFLTRHMVLSDESLSECPKTEGSSPCTKDLPPTPPGPPLAFQQTSRSRCRFESNDPDPLPVPVLPIASEMLRKRENCGIIPQDLLKSMDPKDVQKAVSASVIASRVYKVLSPDQLDTLRKEQEDLQQFVEAMNVALHVESRMRDASHSLIRLHESTANMSAVKAATSQLNTTTRKMDQVVQRTQQAMWRLLAIQRLLYQHEGAVLNAGLRRLDGENRELSRSVMQLEAARGQEKEEKLKWKKEHNRLKVESILLTGTSTFMEESLPDIQQIQQQHHTKLESMEAYAKELNDHIVQKDEELAELKVQLGSARAWADDFYTSIQARKQAEQEQEQEDVGTSLVSILHNNATLQEGLCQLQSTVETELKELDVHNQELVARVEQLTDENSLLICGSPKPASLRERQRTVSTDSNSSSNGLTRVDTHLSRMIQHEQNQDKRARRSWRVHAHAMPHDGSDLRSVLRESLLELDQRIRSELAQESSSRSSLSSCRTSGTSESGSSMRSGLNQGRCGQGLAIRDVALDEDAELALMALSSEEEDCLIEDANKEIQRLNEMVSELEKIANRRHY</sequence>
<feature type="compositionally biased region" description="Pro residues" evidence="4">
    <location>
        <begin position="773"/>
        <end position="787"/>
    </location>
</feature>
<dbReference type="Pfam" id="PF00300">
    <property type="entry name" value="His_Phos_1"/>
    <property type="match status" value="1"/>
</dbReference>
<dbReference type="Gene3D" id="3.40.50.1240">
    <property type="entry name" value="Phosphoglycerate mutase-like"/>
    <property type="match status" value="1"/>
</dbReference>
<feature type="compositionally biased region" description="Polar residues" evidence="4">
    <location>
        <begin position="1217"/>
        <end position="1229"/>
    </location>
</feature>
<dbReference type="GO" id="GO:0005524">
    <property type="term" value="F:ATP binding"/>
    <property type="evidence" value="ECO:0007669"/>
    <property type="project" value="UniProtKB-KW"/>
</dbReference>
<feature type="compositionally biased region" description="Low complexity" evidence="4">
    <location>
        <begin position="478"/>
        <end position="501"/>
    </location>
</feature>
<evidence type="ECO:0000256" key="1">
    <source>
        <dbReference type="ARBA" id="ARBA00022741"/>
    </source>
</evidence>
<evidence type="ECO:0000256" key="3">
    <source>
        <dbReference type="SAM" id="Coils"/>
    </source>
</evidence>
<dbReference type="Pfam" id="PF15456">
    <property type="entry name" value="Uds1"/>
    <property type="match status" value="1"/>
</dbReference>
<dbReference type="InterPro" id="IPR013078">
    <property type="entry name" value="His_Pase_superF_clade-1"/>
</dbReference>
<feature type="compositionally biased region" description="Low complexity" evidence="4">
    <location>
        <begin position="1288"/>
        <end position="1316"/>
    </location>
</feature>
<dbReference type="InterPro" id="IPR013079">
    <property type="entry name" value="6Phosfructo_kin"/>
</dbReference>
<evidence type="ECO:0000259" key="6">
    <source>
        <dbReference type="Pfam" id="PF15456"/>
    </source>
</evidence>
<feature type="region of interest" description="Disordered" evidence="4">
    <location>
        <begin position="719"/>
        <end position="810"/>
    </location>
</feature>
<feature type="coiled-coil region" evidence="3">
    <location>
        <begin position="1345"/>
        <end position="1375"/>
    </location>
</feature>
<evidence type="ECO:0000256" key="4">
    <source>
        <dbReference type="SAM" id="MobiDB-lite"/>
    </source>
</evidence>
<dbReference type="InterPro" id="IPR027417">
    <property type="entry name" value="P-loop_NTPase"/>
</dbReference>
<keyword evidence="2" id="KW-0067">ATP-binding</keyword>
<organism evidence="7 8">
    <name type="scientific">Mortierella alpina</name>
    <name type="common">Oleaginous fungus</name>
    <name type="synonym">Mortierella renispora</name>
    <dbReference type="NCBI Taxonomy" id="64518"/>
    <lineage>
        <taxon>Eukaryota</taxon>
        <taxon>Fungi</taxon>
        <taxon>Fungi incertae sedis</taxon>
        <taxon>Mucoromycota</taxon>
        <taxon>Mortierellomycotina</taxon>
        <taxon>Mortierellomycetes</taxon>
        <taxon>Mortierellales</taxon>
        <taxon>Mortierellaceae</taxon>
        <taxon>Mortierella</taxon>
    </lineage>
</organism>
<dbReference type="FunFam" id="3.40.50.300:FF:000644">
    <property type="entry name" value="GpmB, Fructose-2,6-bisphosphatase"/>
    <property type="match status" value="1"/>
</dbReference>
<dbReference type="SUPFAM" id="SSF53254">
    <property type="entry name" value="Phosphoglycerate mutase-like"/>
    <property type="match status" value="1"/>
</dbReference>
<feature type="compositionally biased region" description="Basic and acidic residues" evidence="4">
    <location>
        <begin position="1232"/>
        <end position="1248"/>
    </location>
</feature>
<reference evidence="7" key="1">
    <citation type="submission" date="2021-07" db="EMBL/GenBank/DDBJ databases">
        <title>Draft genome of Mortierella alpina, strain LL118, isolated from an aspen leaf litter sample.</title>
        <authorList>
            <person name="Yang S."/>
            <person name="Vinatzer B.A."/>
        </authorList>
    </citation>
    <scope>NUCLEOTIDE SEQUENCE</scope>
    <source>
        <strain evidence="7">LL118</strain>
    </source>
</reference>
<dbReference type="GO" id="GO:0004331">
    <property type="term" value="F:fructose-2,6-bisphosphate 2-phosphatase activity"/>
    <property type="evidence" value="ECO:0007669"/>
    <property type="project" value="TreeGrafter"/>
</dbReference>
<evidence type="ECO:0000313" key="7">
    <source>
        <dbReference type="EMBL" id="KAG9323344.1"/>
    </source>
</evidence>
<dbReference type="InterPro" id="IPR029033">
    <property type="entry name" value="His_PPase_superfam"/>
</dbReference>
<feature type="region of interest" description="Disordered" evidence="4">
    <location>
        <begin position="620"/>
        <end position="640"/>
    </location>
</feature>
<feature type="compositionally biased region" description="Basic and acidic residues" evidence="4">
    <location>
        <begin position="468"/>
        <end position="477"/>
    </location>
</feature>
<dbReference type="EMBL" id="JAIFTL010000105">
    <property type="protein sequence ID" value="KAG9323344.1"/>
    <property type="molecule type" value="Genomic_DNA"/>
</dbReference>
<evidence type="ECO:0000256" key="2">
    <source>
        <dbReference type="ARBA" id="ARBA00022840"/>
    </source>
</evidence>
<dbReference type="PRINTS" id="PR00991">
    <property type="entry name" value="6PFRUCTKNASE"/>
</dbReference>
<dbReference type="InterPro" id="IPR003094">
    <property type="entry name" value="6Pfruct_kin"/>
</dbReference>
<feature type="region of interest" description="Disordered" evidence="4">
    <location>
        <begin position="468"/>
        <end position="548"/>
    </location>
</feature>
<dbReference type="Gene3D" id="3.40.50.300">
    <property type="entry name" value="P-loop containing nucleotide triphosphate hydrolases"/>
    <property type="match status" value="1"/>
</dbReference>
<dbReference type="GO" id="GO:0006003">
    <property type="term" value="P:fructose 2,6-bisphosphate metabolic process"/>
    <property type="evidence" value="ECO:0007669"/>
    <property type="project" value="InterPro"/>
</dbReference>
<dbReference type="CDD" id="cd07067">
    <property type="entry name" value="HP_PGM_like"/>
    <property type="match status" value="1"/>
</dbReference>
<dbReference type="Pfam" id="PF01591">
    <property type="entry name" value="6PF2K"/>
    <property type="match status" value="1"/>
</dbReference>
<dbReference type="SMART" id="SM00855">
    <property type="entry name" value="PGAM"/>
    <property type="match status" value="1"/>
</dbReference>
<accession>A0A9P8A3N5</accession>
<dbReference type="GO" id="GO:0005829">
    <property type="term" value="C:cytosol"/>
    <property type="evidence" value="ECO:0007669"/>
    <property type="project" value="TreeGrafter"/>
</dbReference>
<feature type="region of interest" description="Disordered" evidence="4">
    <location>
        <begin position="1211"/>
        <end position="1252"/>
    </location>
</feature>
<dbReference type="GO" id="GO:0006000">
    <property type="term" value="P:fructose metabolic process"/>
    <property type="evidence" value="ECO:0007669"/>
    <property type="project" value="InterPro"/>
</dbReference>
<evidence type="ECO:0000313" key="8">
    <source>
        <dbReference type="Proteomes" id="UP000717515"/>
    </source>
</evidence>
<comment type="caution">
    <text evidence="7">The sequence shown here is derived from an EMBL/GenBank/DDBJ whole genome shotgun (WGS) entry which is preliminary data.</text>
</comment>
<feature type="region of interest" description="Disordered" evidence="4">
    <location>
        <begin position="822"/>
        <end position="854"/>
    </location>
</feature>
<gene>
    <name evidence="7" type="ORF">KVV02_000926</name>
</gene>
<feature type="domain" description="Up-regulated during septation protein 1" evidence="6">
    <location>
        <begin position="910"/>
        <end position="1018"/>
    </location>
</feature>
<dbReference type="PANTHER" id="PTHR10606">
    <property type="entry name" value="6-PHOSPHOFRUCTO-2-KINASE/FRUCTOSE-2,6-BISPHOSPHATASE"/>
    <property type="match status" value="1"/>
</dbReference>
<dbReference type="InterPro" id="IPR029191">
    <property type="entry name" value="Uds1"/>
</dbReference>
<dbReference type="PANTHER" id="PTHR10606:SF39">
    <property type="entry name" value="6-PHOSPHOFRUCTO-2-KINASE_FRUCTOSE-2,6-BISPHOSPHATASE YLR345W-RELATED"/>
    <property type="match status" value="1"/>
</dbReference>
<keyword evidence="1" id="KW-0547">Nucleotide-binding</keyword>
<keyword evidence="3" id="KW-0175">Coiled coil</keyword>
<name>A0A9P8A3N5_MORAP</name>
<feature type="coiled-coil region" evidence="3">
    <location>
        <begin position="1091"/>
        <end position="1118"/>
    </location>
</feature>
<proteinExistence type="predicted"/>
<protein>
    <submittedName>
        <fullName evidence="7">Uncharacterized protein</fullName>
    </submittedName>
</protein>